<name>A0A517TS71_9BACT</name>
<evidence type="ECO:0000313" key="10">
    <source>
        <dbReference type="Proteomes" id="UP000317909"/>
    </source>
</evidence>
<dbReference type="Pfam" id="PF01957">
    <property type="entry name" value="NfeD"/>
    <property type="match status" value="1"/>
</dbReference>
<evidence type="ECO:0000256" key="4">
    <source>
        <dbReference type="ARBA" id="ARBA00023136"/>
    </source>
</evidence>
<evidence type="ECO:0000256" key="6">
    <source>
        <dbReference type="SAM" id="Phobius"/>
    </source>
</evidence>
<dbReference type="GO" id="GO:0005886">
    <property type="term" value="C:plasma membrane"/>
    <property type="evidence" value="ECO:0007669"/>
    <property type="project" value="TreeGrafter"/>
</dbReference>
<dbReference type="Proteomes" id="UP000317909">
    <property type="component" value="Chromosome"/>
</dbReference>
<dbReference type="PANTHER" id="PTHR33507:SF3">
    <property type="entry name" value="INNER MEMBRANE PROTEIN YBBJ"/>
    <property type="match status" value="1"/>
</dbReference>
<dbReference type="InterPro" id="IPR052165">
    <property type="entry name" value="Membrane_assoc_protease"/>
</dbReference>
<dbReference type="Gene3D" id="3.90.226.10">
    <property type="entry name" value="2-enoyl-CoA Hydratase, Chain A, domain 1"/>
    <property type="match status" value="1"/>
</dbReference>
<dbReference type="Pfam" id="PF24961">
    <property type="entry name" value="NfeD_membrane"/>
    <property type="match status" value="1"/>
</dbReference>
<feature type="transmembrane region" description="Helical" evidence="6">
    <location>
        <begin position="676"/>
        <end position="697"/>
    </location>
</feature>
<dbReference type="PANTHER" id="PTHR33507">
    <property type="entry name" value="INNER MEMBRANE PROTEIN YBBJ"/>
    <property type="match status" value="1"/>
</dbReference>
<dbReference type="Gene3D" id="2.40.50.140">
    <property type="entry name" value="Nucleic acid-binding proteins"/>
    <property type="match status" value="1"/>
</dbReference>
<feature type="transmembrane region" description="Helical" evidence="6">
    <location>
        <begin position="637"/>
        <end position="656"/>
    </location>
</feature>
<dbReference type="KEGG" id="llh:I41_03780"/>
<feature type="transmembrane region" description="Helical" evidence="6">
    <location>
        <begin position="559"/>
        <end position="582"/>
    </location>
</feature>
<dbReference type="InterPro" id="IPR002810">
    <property type="entry name" value="NfeD-like_C"/>
</dbReference>
<feature type="transmembrane region" description="Helical" evidence="6">
    <location>
        <begin position="589"/>
        <end position="606"/>
    </location>
</feature>
<organism evidence="9 10">
    <name type="scientific">Lacipirellula limnantheis</name>
    <dbReference type="NCBI Taxonomy" id="2528024"/>
    <lineage>
        <taxon>Bacteria</taxon>
        <taxon>Pseudomonadati</taxon>
        <taxon>Planctomycetota</taxon>
        <taxon>Planctomycetia</taxon>
        <taxon>Pirellulales</taxon>
        <taxon>Lacipirellulaceae</taxon>
        <taxon>Lacipirellula</taxon>
    </lineage>
</organism>
<reference evidence="9 10" key="1">
    <citation type="submission" date="2019-02" db="EMBL/GenBank/DDBJ databases">
        <title>Deep-cultivation of Planctomycetes and their phenomic and genomic characterization uncovers novel biology.</title>
        <authorList>
            <person name="Wiegand S."/>
            <person name="Jogler M."/>
            <person name="Boedeker C."/>
            <person name="Pinto D."/>
            <person name="Vollmers J."/>
            <person name="Rivas-Marin E."/>
            <person name="Kohn T."/>
            <person name="Peeters S.H."/>
            <person name="Heuer A."/>
            <person name="Rast P."/>
            <person name="Oberbeckmann S."/>
            <person name="Bunk B."/>
            <person name="Jeske O."/>
            <person name="Meyerdierks A."/>
            <person name="Storesund J.E."/>
            <person name="Kallscheuer N."/>
            <person name="Luecker S."/>
            <person name="Lage O.M."/>
            <person name="Pohl T."/>
            <person name="Merkel B.J."/>
            <person name="Hornburger P."/>
            <person name="Mueller R.-W."/>
            <person name="Bruemmer F."/>
            <person name="Labrenz M."/>
            <person name="Spormann A.M."/>
            <person name="Op den Camp H."/>
            <person name="Overmann J."/>
            <person name="Amann R."/>
            <person name="Jetten M.S.M."/>
            <person name="Mascher T."/>
            <person name="Medema M.H."/>
            <person name="Devos D.P."/>
            <person name="Kaster A.-K."/>
            <person name="Ovreas L."/>
            <person name="Rohde M."/>
            <person name="Galperin M.Y."/>
            <person name="Jogler C."/>
        </authorList>
    </citation>
    <scope>NUCLEOTIDE SEQUENCE [LARGE SCALE GENOMIC DNA]</scope>
    <source>
        <strain evidence="9 10">I41</strain>
    </source>
</reference>
<evidence type="ECO:0000256" key="2">
    <source>
        <dbReference type="ARBA" id="ARBA00022692"/>
    </source>
</evidence>
<keyword evidence="4 6" id="KW-0472">Membrane</keyword>
<dbReference type="SUPFAM" id="SSF52096">
    <property type="entry name" value="ClpP/crotonase"/>
    <property type="match status" value="1"/>
</dbReference>
<dbReference type="EMBL" id="CP036339">
    <property type="protein sequence ID" value="QDT71222.1"/>
    <property type="molecule type" value="Genomic_DNA"/>
</dbReference>
<evidence type="ECO:0000256" key="5">
    <source>
        <dbReference type="SAM" id="MobiDB-lite"/>
    </source>
</evidence>
<gene>
    <name evidence="9" type="ORF">I41_03780</name>
</gene>
<sequence>MHRMIESNVRNVAPRCWWRVCLLQLIVACSVIDAAAAQEVDPGARDASAAAPPADEKTGSDKSGLATLVEVRLPLGSGGEAPLKQTITRARDRLIAEARQRGDGRRPILVLEFVPAGGAEGAGSQFETVLSLARFLESREMSDVKTVAWIPRTIRGHGVLAAIACEEIVMAADAELGEASADEPADQAVSRTVVEAYREIADAKRTIPVALAVGMIDPAVEVVQIESEDGVRFLLRDEVEAFRADNEVITERVLVPAGSVARFTGREGRQYGFVKYLGAEKPDVAKALSTPVESLEVNQSLLADWDPVMLTVRGEITPGQVSQLSTLLNDNIASGANWIGIRVDSVGGDLDACITLANQLAELDPNAVRTVAYVPVEAKGGAAIVALACDQLVMAPDAFIGIGPHLAEVGGDDNRNLPPQPRRRRGFKPQRDEQDPVALRAAVASAEISLQSSLAAKTNRSWSLLAAMIDPKVELFEYRQKETGEVRWMSPEEAGQLRDAANWTQGAALHAGNQPLALRGTEALESGIAFQTVDSFDQLERLYGLDQVAFVEPNWAMKLVHALASPTLATFLLMLGLVGMYIELKTPGVGVGGVVATLAFLLFFWSKSLEGTATSLEIVMFVGGIVLMLIEIFVVPGVGVFGLTGGLMVIFSLVLASQTFTFPRSGAEMDEMRRSMSIVVGAGIGVIGLAIAMRRFLPKAPIFNRLVLEPPPPEERITLSHREALADYSHLIGVTGEAMTDLRPGGRALVGGQLIDVIAEGVPLDRGANVVVVEAHANRVLVRAVT</sequence>
<evidence type="ECO:0000256" key="3">
    <source>
        <dbReference type="ARBA" id="ARBA00022989"/>
    </source>
</evidence>
<keyword evidence="10" id="KW-1185">Reference proteome</keyword>
<keyword evidence="2 6" id="KW-0812">Transmembrane</keyword>
<feature type="region of interest" description="Disordered" evidence="5">
    <location>
        <begin position="410"/>
        <end position="435"/>
    </location>
</feature>
<evidence type="ECO:0000259" key="8">
    <source>
        <dbReference type="Pfam" id="PF24961"/>
    </source>
</evidence>
<accession>A0A517TS71</accession>
<evidence type="ECO:0000256" key="1">
    <source>
        <dbReference type="ARBA" id="ARBA00004141"/>
    </source>
</evidence>
<dbReference type="AlphaFoldDB" id="A0A517TS71"/>
<evidence type="ECO:0000259" key="7">
    <source>
        <dbReference type="Pfam" id="PF01957"/>
    </source>
</evidence>
<proteinExistence type="predicted"/>
<dbReference type="InterPro" id="IPR012340">
    <property type="entry name" value="NA-bd_OB-fold"/>
</dbReference>
<feature type="domain" description="NfeD integral membrane" evidence="8">
    <location>
        <begin position="568"/>
        <end position="694"/>
    </location>
</feature>
<comment type="subcellular location">
    <subcellularLocation>
        <location evidence="1">Membrane</location>
        <topology evidence="1">Multi-pass membrane protein</topology>
    </subcellularLocation>
</comment>
<dbReference type="InterPro" id="IPR029045">
    <property type="entry name" value="ClpP/crotonase-like_dom_sf"/>
</dbReference>
<keyword evidence="3 6" id="KW-1133">Transmembrane helix</keyword>
<protein>
    <submittedName>
        <fullName evidence="9">Uncharacterized protein</fullName>
    </submittedName>
</protein>
<dbReference type="InterPro" id="IPR056739">
    <property type="entry name" value="NfeD_membrane"/>
</dbReference>
<feature type="domain" description="NfeD-like C-terminal" evidence="7">
    <location>
        <begin position="730"/>
        <end position="783"/>
    </location>
</feature>
<evidence type="ECO:0000313" key="9">
    <source>
        <dbReference type="EMBL" id="QDT71222.1"/>
    </source>
</evidence>